<dbReference type="GO" id="GO:0071111">
    <property type="term" value="F:cyclic-guanylate-specific phosphodiesterase activity"/>
    <property type="evidence" value="ECO:0007669"/>
    <property type="project" value="InterPro"/>
</dbReference>
<dbReference type="InterPro" id="IPR043128">
    <property type="entry name" value="Rev_trsase/Diguanyl_cyclase"/>
</dbReference>
<evidence type="ECO:0000313" key="3">
    <source>
        <dbReference type="EMBL" id="MBB5262967.1"/>
    </source>
</evidence>
<dbReference type="SUPFAM" id="SSF141868">
    <property type="entry name" value="EAL domain-like"/>
    <property type="match status" value="1"/>
</dbReference>
<name>A0A7W8H765_9FIRM</name>
<dbReference type="PANTHER" id="PTHR33121">
    <property type="entry name" value="CYCLIC DI-GMP PHOSPHODIESTERASE PDEF"/>
    <property type="match status" value="1"/>
</dbReference>
<dbReference type="SUPFAM" id="SSF55781">
    <property type="entry name" value="GAF domain-like"/>
    <property type="match status" value="1"/>
</dbReference>
<keyword evidence="4" id="KW-1185">Reference proteome</keyword>
<dbReference type="Gene3D" id="3.20.20.450">
    <property type="entry name" value="EAL domain"/>
    <property type="match status" value="1"/>
</dbReference>
<dbReference type="InterPro" id="IPR035919">
    <property type="entry name" value="EAL_sf"/>
</dbReference>
<evidence type="ECO:0000313" key="4">
    <source>
        <dbReference type="Proteomes" id="UP000543642"/>
    </source>
</evidence>
<dbReference type="PANTHER" id="PTHR33121:SF70">
    <property type="entry name" value="SIGNALING PROTEIN YKOW"/>
    <property type="match status" value="1"/>
</dbReference>
<dbReference type="InterPro" id="IPR050706">
    <property type="entry name" value="Cyclic-di-GMP_PDE-like"/>
</dbReference>
<protein>
    <submittedName>
        <fullName evidence="3">EAL domain-containing protein (Putative c-di-GMP-specific phosphodiesterase class I)</fullName>
    </submittedName>
</protein>
<dbReference type="InterPro" id="IPR029016">
    <property type="entry name" value="GAF-like_dom_sf"/>
</dbReference>
<dbReference type="AlphaFoldDB" id="A0A7W8H765"/>
<dbReference type="Gene3D" id="3.30.450.40">
    <property type="match status" value="1"/>
</dbReference>
<evidence type="ECO:0000256" key="1">
    <source>
        <dbReference type="SAM" id="MobiDB-lite"/>
    </source>
</evidence>
<dbReference type="CDD" id="cd01948">
    <property type="entry name" value="EAL"/>
    <property type="match status" value="1"/>
</dbReference>
<dbReference type="SMART" id="SM00052">
    <property type="entry name" value="EAL"/>
    <property type="match status" value="1"/>
</dbReference>
<dbReference type="Pfam" id="PF00563">
    <property type="entry name" value="EAL"/>
    <property type="match status" value="1"/>
</dbReference>
<dbReference type="PROSITE" id="PS50883">
    <property type="entry name" value="EAL"/>
    <property type="match status" value="1"/>
</dbReference>
<dbReference type="Gene3D" id="3.30.70.270">
    <property type="match status" value="1"/>
</dbReference>
<gene>
    <name evidence="3" type="ORF">HNP82_000061</name>
</gene>
<organism evidence="3 4">
    <name type="scientific">Catenibacillus scindens</name>
    <dbReference type="NCBI Taxonomy" id="673271"/>
    <lineage>
        <taxon>Bacteria</taxon>
        <taxon>Bacillati</taxon>
        <taxon>Bacillota</taxon>
        <taxon>Clostridia</taxon>
        <taxon>Lachnospirales</taxon>
        <taxon>Lachnospiraceae</taxon>
        <taxon>Catenibacillus</taxon>
    </lineage>
</organism>
<feature type="domain" description="EAL" evidence="2">
    <location>
        <begin position="803"/>
        <end position="1058"/>
    </location>
</feature>
<reference evidence="3 4" key="1">
    <citation type="submission" date="2020-08" db="EMBL/GenBank/DDBJ databases">
        <title>Genomic Encyclopedia of Type Strains, Phase IV (KMG-IV): sequencing the most valuable type-strain genomes for metagenomic binning, comparative biology and taxonomic classification.</title>
        <authorList>
            <person name="Goeker M."/>
        </authorList>
    </citation>
    <scope>NUCLEOTIDE SEQUENCE [LARGE SCALE GENOMIC DNA]</scope>
    <source>
        <strain evidence="3 4">DSM 106146</strain>
    </source>
</reference>
<dbReference type="InterPro" id="IPR029787">
    <property type="entry name" value="Nucleotide_cyclase"/>
</dbReference>
<dbReference type="Proteomes" id="UP000543642">
    <property type="component" value="Unassembled WGS sequence"/>
</dbReference>
<dbReference type="EMBL" id="JACHFW010000001">
    <property type="protein sequence ID" value="MBB5262967.1"/>
    <property type="molecule type" value="Genomic_DNA"/>
</dbReference>
<dbReference type="InterPro" id="IPR001633">
    <property type="entry name" value="EAL_dom"/>
</dbReference>
<comment type="caution">
    <text evidence="3">The sequence shown here is derived from an EMBL/GenBank/DDBJ whole genome shotgun (WGS) entry which is preliminary data.</text>
</comment>
<feature type="region of interest" description="Disordered" evidence="1">
    <location>
        <begin position="470"/>
        <end position="490"/>
    </location>
</feature>
<dbReference type="Gene3D" id="3.30.450.20">
    <property type="entry name" value="PAS domain"/>
    <property type="match status" value="1"/>
</dbReference>
<proteinExistence type="predicted"/>
<dbReference type="SUPFAM" id="SSF55073">
    <property type="entry name" value="Nucleotide cyclase"/>
    <property type="match status" value="1"/>
</dbReference>
<sequence length="1063" mass="119822">MDHAAAAVNQAFREEHEMLALAMGKAPHILWEVDINSRIYSVYDIEKWACDETTEIKNFPKGFIDRGLVHPDSEEAFLKFGADLLSGSSGGSANFIMKEQEDGCYQWVSLTYRMILDSGGMPAKAVGIRENLPSVSGTIFSAFPRRPLPELVRHRLLLRISASLTEDVIENLWLEGANCSPWARGLSYSDMINHREKHLFARGETKAFEEDFQREALILRYKSGQRWFSKDYRRVDSGGNIRWMRGTVNLKEDKSTGQVYVFACFTDAQPIHEKENLLTENIEYDPNGGMYQYFTGVGMIKAWLATLDPDKTCALIAVTLIGGEAGEDRKSGDQRIYDWIGVALSLALGNDGIFVRYDVGKFLFFVEEDSKYKIRQHVEDGFAYVRNVLGDVRPVEQMRFVAGVVIRKVLEIQWDHLLEQADFLCHMWANAAMDSVVFAREDDLQIQGESRALSGTDKVLKCDTGVPGEPCADASGRTQKEPRAAKDGDFREEDEAKAAFDCVTAMITSKSLSDCARRLLEGIGDYYQADRAFMLTLSKDQREVSLRYEWDSHGKHSIRQSGAGISIDKFPTLLQCVETSEPATVSRPWGSADHTCQYSCFMICPLLSGRKTLGFVCVENAKVHAQSLHFVQQVSVPFLEIARHFWKTEKAGGSAIQDPLNNLPNLRDYENIAYAFNSDHYSTMGAVVLCVSDFSSLNATRGFSYGCDVLNCMLEELETVFEHKYVFRIWDAEFAALLPDTTQDVFNARCLRLRTRIARRYPGIIKMGSTWSDGIFNARALVREAKNLMKCDVALSPGMSASSVSLWSEKTFPVAVKQYIPYYQPKVDMRDGHLVGAEAVVRGLGENGRIIMPGEFVESLERDGGIRELDFFMLESVFCQLDQWRKKGLALPKISVNISRRTLFHPNTLASVLAIQSRYPDIPQGQVDLEITETAGTVETPTLSAVVERFREFNIEFELDDFGSSYANMSILSHIRFNTIKLDRSLVKDIVGNEISTMLVKNIADICRNFEMNCVAEGVENRQQIRTLVEAGCLYAQGYYYSKPVPAWKFEELYLSGQTTEKV</sequence>
<evidence type="ECO:0000259" key="2">
    <source>
        <dbReference type="PROSITE" id="PS50883"/>
    </source>
</evidence>
<accession>A0A7W8H765</accession>
<dbReference type="RefSeq" id="WP_183770179.1">
    <property type="nucleotide sequence ID" value="NZ_JACHFW010000001.1"/>
</dbReference>
<feature type="compositionally biased region" description="Basic and acidic residues" evidence="1">
    <location>
        <begin position="478"/>
        <end position="490"/>
    </location>
</feature>